<protein>
    <submittedName>
        <fullName evidence="2">Uncharacterized protein</fullName>
    </submittedName>
</protein>
<evidence type="ECO:0000313" key="2">
    <source>
        <dbReference type="EMBL" id="NVN50617.1"/>
    </source>
</evidence>
<dbReference type="Proteomes" id="UP000570517">
    <property type="component" value="Unassembled WGS sequence"/>
</dbReference>
<reference evidence="2 3" key="1">
    <citation type="submission" date="2020-05" db="EMBL/GenBank/DDBJ databases">
        <title>Draft genome sequence of Mycobacterium hippocampi DL, isolated from European seabass, Dicentrarchus labrax, reared in fish farms.</title>
        <authorList>
            <person name="Stathopoulou P."/>
            <person name="Asimakis E."/>
            <person name="Tzokas K."/>
            <person name="Batargias C."/>
            <person name="Tsiamis G."/>
        </authorList>
    </citation>
    <scope>NUCLEOTIDE SEQUENCE [LARGE SCALE GENOMIC DNA]</scope>
    <source>
        <strain evidence="2 3">DL</strain>
    </source>
</reference>
<dbReference type="RefSeq" id="WP_178358944.1">
    <property type="nucleotide sequence ID" value="NZ_JABFYL010000024.1"/>
</dbReference>
<organism evidence="2 3">
    <name type="scientific">Mycolicibacterium hippocampi</name>
    <dbReference type="NCBI Taxonomy" id="659824"/>
    <lineage>
        <taxon>Bacteria</taxon>
        <taxon>Bacillati</taxon>
        <taxon>Actinomycetota</taxon>
        <taxon>Actinomycetes</taxon>
        <taxon>Mycobacteriales</taxon>
        <taxon>Mycobacteriaceae</taxon>
        <taxon>Mycolicibacterium</taxon>
    </lineage>
</organism>
<dbReference type="AlphaFoldDB" id="A0A850PPK9"/>
<evidence type="ECO:0000313" key="3">
    <source>
        <dbReference type="Proteomes" id="UP000570517"/>
    </source>
</evidence>
<evidence type="ECO:0000256" key="1">
    <source>
        <dbReference type="SAM" id="MobiDB-lite"/>
    </source>
</evidence>
<dbReference type="EMBL" id="JABFYL010000024">
    <property type="protein sequence ID" value="NVN50617.1"/>
    <property type="molecule type" value="Genomic_DNA"/>
</dbReference>
<gene>
    <name evidence="2" type="ORF">HLY00_5556</name>
</gene>
<comment type="caution">
    <text evidence="2">The sequence shown here is derived from an EMBL/GenBank/DDBJ whole genome shotgun (WGS) entry which is preliminary data.</text>
</comment>
<accession>A0A850PPK9</accession>
<feature type="region of interest" description="Disordered" evidence="1">
    <location>
        <begin position="35"/>
        <end position="59"/>
    </location>
</feature>
<proteinExistence type="predicted"/>
<sequence>MQTNTGSATVIHLESHPAWRSAQRRTHEIAEAMRRHPSFQSRLEPVTGGNAVVHRLGAR</sequence>
<name>A0A850PPK9_9MYCO</name>
<keyword evidence="3" id="KW-1185">Reference proteome</keyword>